<gene>
    <name evidence="2" type="ORF">FMLFYP121_00094</name>
</gene>
<feature type="domain" description="ASCH" evidence="1">
    <location>
        <begin position="4"/>
        <end position="85"/>
    </location>
</feature>
<dbReference type="Gene3D" id="2.30.130.30">
    <property type="entry name" value="Hypothetical protein"/>
    <property type="match status" value="1"/>
</dbReference>
<dbReference type="SUPFAM" id="SSF88697">
    <property type="entry name" value="PUA domain-like"/>
    <property type="match status" value="1"/>
</dbReference>
<dbReference type="Pfam" id="PF04266">
    <property type="entry name" value="ASCH"/>
    <property type="match status" value="1"/>
</dbReference>
<organism evidence="2">
    <name type="scientific">Finegoldia magna</name>
    <name type="common">Peptostreptococcus magnus</name>
    <dbReference type="NCBI Taxonomy" id="1260"/>
    <lineage>
        <taxon>Bacteria</taxon>
        <taxon>Bacillati</taxon>
        <taxon>Bacillota</taxon>
        <taxon>Tissierellia</taxon>
        <taxon>Tissierellales</taxon>
        <taxon>Peptoniphilaceae</taxon>
        <taxon>Finegoldia</taxon>
    </lineage>
</organism>
<reference evidence="2" key="1">
    <citation type="submission" date="2019-11" db="EMBL/GenBank/DDBJ databases">
        <authorList>
            <person name="Feng L."/>
        </authorList>
    </citation>
    <scope>NUCLEOTIDE SEQUENCE</scope>
    <source>
        <strain evidence="2">FmagnaLFYP121</strain>
    </source>
</reference>
<dbReference type="InterPro" id="IPR007374">
    <property type="entry name" value="ASCH_domain"/>
</dbReference>
<proteinExistence type="predicted"/>
<name>A0A6N3DBG2_FINMA</name>
<sequence length="153" mass="17977">MKALSIQPFYATMIALGYKWIELRSWKTDYRGWILICASNARNKFERTSLMNGHAIAIAELSDIRKYNDETDRADAFLDDDETFEGYSWIFNRVIPIVPFSVKGKLHLFEVDRELDDLEAIDIDYDTKQYDVDVATWWKENGFIENLDIFGEE</sequence>
<dbReference type="EMBL" id="CACRTP010000029">
    <property type="protein sequence ID" value="VYU26526.1"/>
    <property type="molecule type" value="Genomic_DNA"/>
</dbReference>
<dbReference type="AlphaFoldDB" id="A0A6N3DBG2"/>
<accession>A0A6N3DBG2</accession>
<dbReference type="RefSeq" id="WP_154271872.1">
    <property type="nucleotide sequence ID" value="NZ_CACRTP010000029.1"/>
</dbReference>
<evidence type="ECO:0000313" key="2">
    <source>
        <dbReference type="EMBL" id="VYU26526.1"/>
    </source>
</evidence>
<dbReference type="InterPro" id="IPR015947">
    <property type="entry name" value="PUA-like_sf"/>
</dbReference>
<evidence type="ECO:0000259" key="1">
    <source>
        <dbReference type="Pfam" id="PF04266"/>
    </source>
</evidence>
<protein>
    <recommendedName>
        <fullName evidence="1">ASCH domain-containing protein</fullName>
    </recommendedName>
</protein>